<sequence>MAESAPRSASTGSSCLRRWGRRRRRAQARSDAGRAVPAGDGRPRRSRPPRSGSAPRGRPAGLWRAWTAPVVVPARPVRAPEPGQPRRPDACVRPAAGRARRIPRRVGPGRRAESWDRSCWRAPPCLRDRAGPDAPAPSGFRAAPGRWRARPVPGRVQRRPVRRRGSRHTDPSRRHAPARPDWTVPRSGPRAATGRGRD</sequence>
<feature type="compositionally biased region" description="Low complexity" evidence="1">
    <location>
        <begin position="68"/>
        <end position="77"/>
    </location>
</feature>
<reference evidence="3" key="1">
    <citation type="submission" date="2017-02" db="UniProtKB">
        <authorList>
            <consortium name="WormBaseParasite"/>
        </authorList>
    </citation>
    <scope>IDENTIFICATION</scope>
</reference>
<feature type="region of interest" description="Disordered" evidence="1">
    <location>
        <begin position="1"/>
        <end position="198"/>
    </location>
</feature>
<name>A0A0N5A5Q5_PARTI</name>
<evidence type="ECO:0000313" key="3">
    <source>
        <dbReference type="WBParaSite" id="PTRK_0001704300.1"/>
    </source>
</evidence>
<feature type="compositionally biased region" description="Basic residues" evidence="1">
    <location>
        <begin position="18"/>
        <end position="27"/>
    </location>
</feature>
<keyword evidence="2" id="KW-1185">Reference proteome</keyword>
<organism evidence="2 3">
    <name type="scientific">Parastrongyloides trichosuri</name>
    <name type="common">Possum-specific nematode worm</name>
    <dbReference type="NCBI Taxonomy" id="131310"/>
    <lineage>
        <taxon>Eukaryota</taxon>
        <taxon>Metazoa</taxon>
        <taxon>Ecdysozoa</taxon>
        <taxon>Nematoda</taxon>
        <taxon>Chromadorea</taxon>
        <taxon>Rhabditida</taxon>
        <taxon>Tylenchina</taxon>
        <taxon>Panagrolaimomorpha</taxon>
        <taxon>Strongyloidoidea</taxon>
        <taxon>Strongyloididae</taxon>
        <taxon>Parastrongyloides</taxon>
    </lineage>
</organism>
<protein>
    <submittedName>
        <fullName evidence="3">LigA</fullName>
    </submittedName>
</protein>
<feature type="compositionally biased region" description="Basic residues" evidence="1">
    <location>
        <begin position="98"/>
        <end position="108"/>
    </location>
</feature>
<dbReference type="WBParaSite" id="PTRK_0001704300.1">
    <property type="protein sequence ID" value="PTRK_0001704300.1"/>
    <property type="gene ID" value="PTRK_0001704300"/>
</dbReference>
<feature type="compositionally biased region" description="Basic and acidic residues" evidence="1">
    <location>
        <begin position="110"/>
        <end position="119"/>
    </location>
</feature>
<accession>A0A0N5A5Q5</accession>
<feature type="compositionally biased region" description="Basic residues" evidence="1">
    <location>
        <begin position="156"/>
        <end position="166"/>
    </location>
</feature>
<dbReference type="Proteomes" id="UP000038045">
    <property type="component" value="Unplaced"/>
</dbReference>
<evidence type="ECO:0000256" key="1">
    <source>
        <dbReference type="SAM" id="MobiDB-lite"/>
    </source>
</evidence>
<proteinExistence type="predicted"/>
<dbReference type="AlphaFoldDB" id="A0A0N5A5Q5"/>
<evidence type="ECO:0000313" key="2">
    <source>
        <dbReference type="Proteomes" id="UP000038045"/>
    </source>
</evidence>
<feature type="compositionally biased region" description="Low complexity" evidence="1">
    <location>
        <begin position="49"/>
        <end position="61"/>
    </location>
</feature>
<feature type="compositionally biased region" description="Low complexity" evidence="1">
    <location>
        <begin position="29"/>
        <end position="40"/>
    </location>
</feature>